<keyword evidence="1" id="KW-0732">Signal</keyword>
<organism evidence="2 3">
    <name type="scientific">Elysia marginata</name>
    <dbReference type="NCBI Taxonomy" id="1093978"/>
    <lineage>
        <taxon>Eukaryota</taxon>
        <taxon>Metazoa</taxon>
        <taxon>Spiralia</taxon>
        <taxon>Lophotrochozoa</taxon>
        <taxon>Mollusca</taxon>
        <taxon>Gastropoda</taxon>
        <taxon>Heterobranchia</taxon>
        <taxon>Euthyneura</taxon>
        <taxon>Panpulmonata</taxon>
        <taxon>Sacoglossa</taxon>
        <taxon>Placobranchoidea</taxon>
        <taxon>Plakobranchidae</taxon>
        <taxon>Elysia</taxon>
    </lineage>
</organism>
<evidence type="ECO:0000313" key="2">
    <source>
        <dbReference type="EMBL" id="GFS20762.1"/>
    </source>
</evidence>
<dbReference type="Proteomes" id="UP000762676">
    <property type="component" value="Unassembled WGS sequence"/>
</dbReference>
<gene>
    <name evidence="2" type="ORF">ElyMa_001578800</name>
</gene>
<keyword evidence="3" id="KW-1185">Reference proteome</keyword>
<feature type="chain" id="PRO_5043472736" description="Cystatin domain-containing protein" evidence="1">
    <location>
        <begin position="22"/>
        <end position="106"/>
    </location>
</feature>
<name>A0AAV4JD89_9GAST</name>
<feature type="signal peptide" evidence="1">
    <location>
        <begin position="1"/>
        <end position="21"/>
    </location>
</feature>
<evidence type="ECO:0008006" key="4">
    <source>
        <dbReference type="Google" id="ProtNLM"/>
    </source>
</evidence>
<dbReference type="EMBL" id="BMAT01003128">
    <property type="protein sequence ID" value="GFS20762.1"/>
    <property type="molecule type" value="Genomic_DNA"/>
</dbReference>
<reference evidence="2 3" key="1">
    <citation type="journal article" date="2021" name="Elife">
        <title>Chloroplast acquisition without the gene transfer in kleptoplastic sea slugs, Plakobranchus ocellatus.</title>
        <authorList>
            <person name="Maeda T."/>
            <person name="Takahashi S."/>
            <person name="Yoshida T."/>
            <person name="Shimamura S."/>
            <person name="Takaki Y."/>
            <person name="Nagai Y."/>
            <person name="Toyoda A."/>
            <person name="Suzuki Y."/>
            <person name="Arimoto A."/>
            <person name="Ishii H."/>
            <person name="Satoh N."/>
            <person name="Nishiyama T."/>
            <person name="Hasebe M."/>
            <person name="Maruyama T."/>
            <person name="Minagawa J."/>
            <person name="Obokata J."/>
            <person name="Shigenobu S."/>
        </authorList>
    </citation>
    <scope>NUCLEOTIDE SEQUENCE [LARGE SCALE GENOMIC DNA]</scope>
</reference>
<proteinExistence type="predicted"/>
<evidence type="ECO:0000313" key="3">
    <source>
        <dbReference type="Proteomes" id="UP000762676"/>
    </source>
</evidence>
<evidence type="ECO:0000256" key="1">
    <source>
        <dbReference type="SAM" id="SignalP"/>
    </source>
</evidence>
<protein>
    <recommendedName>
        <fullName evidence="4">Cystatin domain-containing protein</fullName>
    </recommendedName>
</protein>
<dbReference type="AlphaFoldDB" id="A0AAV4JD89"/>
<accession>A0AAV4JD89</accession>
<comment type="caution">
    <text evidence="2">The sequence shown here is derived from an EMBL/GenBank/DDBJ whole genome shotgun (WGS) entry which is preliminary data.</text>
</comment>
<sequence>MSMELWMLVTFLLVVTALTSAADQSVPDEQMTGGISTIHLDPSDPVVEFALQYINTYHRENGPRENRTLVSLTAKSQVTFSQRCVAIFQERKLVCLKWFYGYIFFG</sequence>